<feature type="compositionally biased region" description="Low complexity" evidence="1">
    <location>
        <begin position="253"/>
        <end position="268"/>
    </location>
</feature>
<feature type="region of interest" description="Disordered" evidence="1">
    <location>
        <begin position="116"/>
        <end position="136"/>
    </location>
</feature>
<keyword evidence="3" id="KW-1185">Reference proteome</keyword>
<feature type="region of interest" description="Disordered" evidence="1">
    <location>
        <begin position="245"/>
        <end position="297"/>
    </location>
</feature>
<evidence type="ECO:0000256" key="1">
    <source>
        <dbReference type="SAM" id="MobiDB-lite"/>
    </source>
</evidence>
<gene>
    <name evidence="2" type="ORF">CYMTET_25973</name>
</gene>
<organism evidence="2 3">
    <name type="scientific">Cymbomonas tetramitiformis</name>
    <dbReference type="NCBI Taxonomy" id="36881"/>
    <lineage>
        <taxon>Eukaryota</taxon>
        <taxon>Viridiplantae</taxon>
        <taxon>Chlorophyta</taxon>
        <taxon>Pyramimonadophyceae</taxon>
        <taxon>Pyramimonadales</taxon>
        <taxon>Pyramimonadaceae</taxon>
        <taxon>Cymbomonas</taxon>
    </lineage>
</organism>
<proteinExistence type="predicted"/>
<feature type="region of interest" description="Disordered" evidence="1">
    <location>
        <begin position="181"/>
        <end position="223"/>
    </location>
</feature>
<feature type="region of interest" description="Disordered" evidence="1">
    <location>
        <begin position="49"/>
        <end position="73"/>
    </location>
</feature>
<feature type="non-terminal residue" evidence="2">
    <location>
        <position position="297"/>
    </location>
</feature>
<protein>
    <submittedName>
        <fullName evidence="2">Uncharacterized protein</fullName>
    </submittedName>
</protein>
<dbReference type="EMBL" id="LGRX02013992">
    <property type="protein sequence ID" value="KAK3265334.1"/>
    <property type="molecule type" value="Genomic_DNA"/>
</dbReference>
<sequence length="297" mass="31408">MPHYAHAVPCSSFTKEAAAGRGHGWGTDQAPAYNNSEVARYMQMMRLPTRPQTGFGSEHASHSHVSNPPAHSPNSAWSLLLSPIYHTDVPEECLDVEAAAETGLDDVNIRDLMPGELPEEEERRSPLLSSGLVSRQHSAPITTTVGRAFSGSQGGIALGTPPDTLVSEAATNVAAQARIPTPPAYRGRRGQAARELPPQQDVPLHHRLPRGGSVPHQQMSTSPSWLDRHLDSIEKDSGTFQGIKVAIPGGSQAGATTRLAPPTATSTAPRPPKLSRPASQGPSMPAGQRAPRGQNAG</sequence>
<accession>A0AAE0FSS1</accession>
<dbReference type="AlphaFoldDB" id="A0AAE0FSS1"/>
<evidence type="ECO:0000313" key="3">
    <source>
        <dbReference type="Proteomes" id="UP001190700"/>
    </source>
</evidence>
<evidence type="ECO:0000313" key="2">
    <source>
        <dbReference type="EMBL" id="KAK3265334.1"/>
    </source>
</evidence>
<reference evidence="2 3" key="1">
    <citation type="journal article" date="2015" name="Genome Biol. Evol.">
        <title>Comparative Genomics of a Bacterivorous Green Alga Reveals Evolutionary Causalities and Consequences of Phago-Mixotrophic Mode of Nutrition.</title>
        <authorList>
            <person name="Burns J.A."/>
            <person name="Paasch A."/>
            <person name="Narechania A."/>
            <person name="Kim E."/>
        </authorList>
    </citation>
    <scope>NUCLEOTIDE SEQUENCE [LARGE SCALE GENOMIC DNA]</scope>
    <source>
        <strain evidence="2 3">PLY_AMNH</strain>
    </source>
</reference>
<name>A0AAE0FSS1_9CHLO</name>
<dbReference type="Proteomes" id="UP001190700">
    <property type="component" value="Unassembled WGS sequence"/>
</dbReference>
<comment type="caution">
    <text evidence="2">The sequence shown here is derived from an EMBL/GenBank/DDBJ whole genome shotgun (WGS) entry which is preliminary data.</text>
</comment>